<evidence type="ECO:0000313" key="3">
    <source>
        <dbReference type="EMBL" id="UNL82497.1"/>
    </source>
</evidence>
<dbReference type="InterPro" id="IPR026870">
    <property type="entry name" value="Zinc_ribbon_dom"/>
</dbReference>
<accession>A0A9Q8QXC8</accession>
<evidence type="ECO:0000313" key="4">
    <source>
        <dbReference type="Proteomes" id="UP000829452"/>
    </source>
</evidence>
<dbReference type="RefSeq" id="WP_242079590.1">
    <property type="nucleotide sequence ID" value="NZ_CP049768.1"/>
</dbReference>
<reference evidence="3" key="1">
    <citation type="submission" date="2020-02" db="EMBL/GenBank/DDBJ databases">
        <title>The Isolation and identification of Lactobacillus and Bifidobacterium species from dairy as potential probiotics for calf scour mitigation.</title>
        <authorList>
            <person name="Dhadda K."/>
            <person name="Guan L."/>
            <person name="Chen Y."/>
            <person name="Malmuthuge N."/>
        </authorList>
    </citation>
    <scope>NUCLEOTIDE SEQUENCE</scope>
    <source>
        <strain evidence="3">B1</strain>
    </source>
</reference>
<protein>
    <submittedName>
        <fullName evidence="3">Zinc-ribbon domain-containing protein</fullName>
    </submittedName>
</protein>
<organism evidence="3 4">
    <name type="scientific">Bifidobacterium longum subsp. longum</name>
    <dbReference type="NCBI Taxonomy" id="1679"/>
    <lineage>
        <taxon>Bacteria</taxon>
        <taxon>Bacillati</taxon>
        <taxon>Actinomycetota</taxon>
        <taxon>Actinomycetes</taxon>
        <taxon>Bifidobacteriales</taxon>
        <taxon>Bifidobacteriaceae</taxon>
        <taxon>Bifidobacterium</taxon>
    </lineage>
</organism>
<feature type="region of interest" description="Disordered" evidence="1">
    <location>
        <begin position="28"/>
        <end position="78"/>
    </location>
</feature>
<dbReference type="Pfam" id="PF13240">
    <property type="entry name" value="Zn_Ribbon_1"/>
    <property type="match status" value="1"/>
</dbReference>
<feature type="domain" description="Zinc-ribbon" evidence="2">
    <location>
        <begin position="2"/>
        <end position="24"/>
    </location>
</feature>
<name>A0A9Q8QXC8_BIFLL</name>
<sequence>MFCPNCGAAVREGAQFCGSCGNHLAAASAPAAATPAAPTPGQPTGAVPTTAQPAAPAPSIPLPGAAAVQPTPQPAAQP</sequence>
<dbReference type="EMBL" id="CP049772">
    <property type="protein sequence ID" value="UNL82497.1"/>
    <property type="molecule type" value="Genomic_DNA"/>
</dbReference>
<proteinExistence type="predicted"/>
<feature type="compositionally biased region" description="Low complexity" evidence="1">
    <location>
        <begin position="42"/>
        <end position="54"/>
    </location>
</feature>
<dbReference type="AlphaFoldDB" id="A0A9Q8QXC8"/>
<gene>
    <name evidence="3" type="ORF">G8B11_09620</name>
</gene>
<dbReference type="Proteomes" id="UP000829452">
    <property type="component" value="Chromosome"/>
</dbReference>
<evidence type="ECO:0000259" key="2">
    <source>
        <dbReference type="Pfam" id="PF13240"/>
    </source>
</evidence>
<evidence type="ECO:0000256" key="1">
    <source>
        <dbReference type="SAM" id="MobiDB-lite"/>
    </source>
</evidence>